<dbReference type="SUPFAM" id="SSF69318">
    <property type="entry name" value="Integrin alpha N-terminal domain"/>
    <property type="match status" value="1"/>
</dbReference>
<organism evidence="3 4">
    <name type="scientific">Nannocystis pusilla</name>
    <dbReference type="NCBI Taxonomy" id="889268"/>
    <lineage>
        <taxon>Bacteria</taxon>
        <taxon>Pseudomonadati</taxon>
        <taxon>Myxococcota</taxon>
        <taxon>Polyangia</taxon>
        <taxon>Nannocystales</taxon>
        <taxon>Nannocystaceae</taxon>
        <taxon>Nannocystis</taxon>
    </lineage>
</organism>
<dbReference type="EMBL" id="JAPNKE010000002">
    <property type="protein sequence ID" value="MCY1010800.1"/>
    <property type="molecule type" value="Genomic_DNA"/>
</dbReference>
<evidence type="ECO:0000256" key="2">
    <source>
        <dbReference type="SAM" id="SignalP"/>
    </source>
</evidence>
<evidence type="ECO:0000313" key="3">
    <source>
        <dbReference type="EMBL" id="MCY1010800.1"/>
    </source>
</evidence>
<feature type="chain" id="PRO_5040836531" evidence="2">
    <location>
        <begin position="21"/>
        <end position="144"/>
    </location>
</feature>
<dbReference type="Pfam" id="PF13517">
    <property type="entry name" value="FG-GAP_3"/>
    <property type="match status" value="1"/>
</dbReference>
<evidence type="ECO:0000256" key="1">
    <source>
        <dbReference type="ARBA" id="ARBA00022729"/>
    </source>
</evidence>
<dbReference type="InterPro" id="IPR028994">
    <property type="entry name" value="Integrin_alpha_N"/>
</dbReference>
<proteinExistence type="predicted"/>
<comment type="caution">
    <text evidence="3">The sequence shown here is derived from an EMBL/GenBank/DDBJ whole genome shotgun (WGS) entry which is preliminary data.</text>
</comment>
<accession>A0A9X3EWU2</accession>
<reference evidence="3" key="1">
    <citation type="submission" date="2022-11" db="EMBL/GenBank/DDBJ databases">
        <title>Minimal conservation of predation-associated metabolite biosynthetic gene clusters underscores biosynthetic potential of Myxococcota including descriptions for ten novel species: Archangium lansinium sp. nov., Myxococcus landrumus sp. nov., Nannocystis bai.</title>
        <authorList>
            <person name="Ahearne A."/>
            <person name="Stevens C."/>
            <person name="Phillips K."/>
        </authorList>
    </citation>
    <scope>NUCLEOTIDE SEQUENCE</scope>
    <source>
        <strain evidence="3">Na p29</strain>
    </source>
</reference>
<keyword evidence="4" id="KW-1185">Reference proteome</keyword>
<evidence type="ECO:0000313" key="4">
    <source>
        <dbReference type="Proteomes" id="UP001150924"/>
    </source>
</evidence>
<gene>
    <name evidence="3" type="ORF">OV079_35600</name>
</gene>
<feature type="signal peptide" evidence="2">
    <location>
        <begin position="1"/>
        <end position="20"/>
    </location>
</feature>
<keyword evidence="1 2" id="KW-0732">Signal</keyword>
<dbReference type="AlphaFoldDB" id="A0A9X3EWU2"/>
<dbReference type="Proteomes" id="UP001150924">
    <property type="component" value="Unassembled WGS sequence"/>
</dbReference>
<name>A0A9X3EWU2_9BACT</name>
<protein>
    <submittedName>
        <fullName evidence="3">VCBS repeat-containing protein</fullName>
    </submittedName>
</protein>
<dbReference type="Gene3D" id="2.40.128.340">
    <property type="match status" value="1"/>
</dbReference>
<sequence>MIPSACLAAGLLLMSRSAIAAPGFDEGFDLQWSNTITYAGDFDGDGMKDILLNYGDATGFRALYSTGAGFKQEWTLAWSPTNVYVGDFNGDGRDDFLINYGDSTGFRVLYAHSMGYGFYQGHTFGGSPPRSTSAITTATARMTS</sequence>
<dbReference type="InterPro" id="IPR013517">
    <property type="entry name" value="FG-GAP"/>
</dbReference>
<dbReference type="RefSeq" id="WP_267773896.1">
    <property type="nucleotide sequence ID" value="NZ_JAPNKE010000002.1"/>
</dbReference>